<keyword evidence="2" id="KW-1185">Reference proteome</keyword>
<dbReference type="Proteomes" id="UP001281147">
    <property type="component" value="Unassembled WGS sequence"/>
</dbReference>
<dbReference type="EMBL" id="JAUTXU010000030">
    <property type="protein sequence ID" value="KAK3718653.1"/>
    <property type="molecule type" value="Genomic_DNA"/>
</dbReference>
<gene>
    <name evidence="1" type="ORF">LTR37_004870</name>
</gene>
<accession>A0ACC3NKU5</accession>
<evidence type="ECO:0000313" key="2">
    <source>
        <dbReference type="Proteomes" id="UP001281147"/>
    </source>
</evidence>
<proteinExistence type="predicted"/>
<reference evidence="1" key="1">
    <citation type="submission" date="2023-07" db="EMBL/GenBank/DDBJ databases">
        <title>Black Yeasts Isolated from many extreme environments.</title>
        <authorList>
            <person name="Coleine C."/>
            <person name="Stajich J.E."/>
            <person name="Selbmann L."/>
        </authorList>
    </citation>
    <scope>NUCLEOTIDE SEQUENCE</scope>
    <source>
        <strain evidence="1">CCFEE 5714</strain>
    </source>
</reference>
<sequence length="322" mass="34542">MSITLQRTLRLYSKTASRSSLPANGTVPSCLTALRSFSSSRSTREEDLSDVKVTDRMSLKGRNVFVTGGGRGIGFAICKAIAQLGGNVAVIDALPEPVEEFHTLEKKYGTKAFYQTADVTKEDSLGTAFKDAENELGEFHGCVPAAGIALDKPLADHKWDESLRVLMVNTMGTFWTVKLMADHMAKHRQGGSIVMIASIAAQGNKIPEQNLAIYNMSKAAVKGLVGPLAVEVSESGIRVNSISPGVIRSPMTKALETDFPKLQQMFENAAPAGRIGVPEDLTPAIMYLLSDAASFTTGADLLISGGFHAGVRPSWMHRAMPQ</sequence>
<organism evidence="1 2">
    <name type="scientific">Vermiconidia calcicola</name>
    <dbReference type="NCBI Taxonomy" id="1690605"/>
    <lineage>
        <taxon>Eukaryota</taxon>
        <taxon>Fungi</taxon>
        <taxon>Dikarya</taxon>
        <taxon>Ascomycota</taxon>
        <taxon>Pezizomycotina</taxon>
        <taxon>Dothideomycetes</taxon>
        <taxon>Dothideomycetidae</taxon>
        <taxon>Mycosphaerellales</taxon>
        <taxon>Extremaceae</taxon>
        <taxon>Vermiconidia</taxon>
    </lineage>
</organism>
<name>A0ACC3NKU5_9PEZI</name>
<protein>
    <submittedName>
        <fullName evidence="1">Uncharacterized protein</fullName>
    </submittedName>
</protein>
<comment type="caution">
    <text evidence="1">The sequence shown here is derived from an EMBL/GenBank/DDBJ whole genome shotgun (WGS) entry which is preliminary data.</text>
</comment>
<evidence type="ECO:0000313" key="1">
    <source>
        <dbReference type="EMBL" id="KAK3718653.1"/>
    </source>
</evidence>